<dbReference type="InParanoid" id="A0A2H3DNN3"/>
<keyword evidence="2" id="KW-1185">Reference proteome</keyword>
<proteinExistence type="predicted"/>
<reference evidence="2" key="1">
    <citation type="journal article" date="2017" name="Nat. Ecol. Evol.">
        <title>Genome expansion and lineage-specific genetic innovations in the forest pathogenic fungi Armillaria.</title>
        <authorList>
            <person name="Sipos G."/>
            <person name="Prasanna A.N."/>
            <person name="Walter M.C."/>
            <person name="O'Connor E."/>
            <person name="Balint B."/>
            <person name="Krizsan K."/>
            <person name="Kiss B."/>
            <person name="Hess J."/>
            <person name="Varga T."/>
            <person name="Slot J."/>
            <person name="Riley R."/>
            <person name="Boka B."/>
            <person name="Rigling D."/>
            <person name="Barry K."/>
            <person name="Lee J."/>
            <person name="Mihaltcheva S."/>
            <person name="LaButti K."/>
            <person name="Lipzen A."/>
            <person name="Waldron R."/>
            <person name="Moloney N.M."/>
            <person name="Sperisen C."/>
            <person name="Kredics L."/>
            <person name="Vagvoelgyi C."/>
            <person name="Patrignani A."/>
            <person name="Fitzpatrick D."/>
            <person name="Nagy I."/>
            <person name="Doyle S."/>
            <person name="Anderson J.B."/>
            <person name="Grigoriev I.V."/>
            <person name="Gueldener U."/>
            <person name="Muensterkoetter M."/>
            <person name="Nagy L.G."/>
        </authorList>
    </citation>
    <scope>NUCLEOTIDE SEQUENCE [LARGE SCALE GENOMIC DNA]</scope>
    <source>
        <strain evidence="2">Ar21-2</strain>
    </source>
</reference>
<gene>
    <name evidence="1" type="ORF">ARMGADRAFT_933530</name>
</gene>
<sequence>MQRYKQETGKEIKLNHATVINHTKGKNTRAQNNAQKAWLTPEEVEVIIAYIIELGNHEFPLSHQWLNEHVDKILGAWLRDHFPIGGVRKK</sequence>
<dbReference type="AlphaFoldDB" id="A0A2H3DNN3"/>
<dbReference type="Proteomes" id="UP000217790">
    <property type="component" value="Unassembled WGS sequence"/>
</dbReference>
<dbReference type="OrthoDB" id="2668963at2759"/>
<evidence type="ECO:0008006" key="3">
    <source>
        <dbReference type="Google" id="ProtNLM"/>
    </source>
</evidence>
<evidence type="ECO:0000313" key="2">
    <source>
        <dbReference type="Proteomes" id="UP000217790"/>
    </source>
</evidence>
<name>A0A2H3DNN3_ARMGA</name>
<organism evidence="1 2">
    <name type="scientific">Armillaria gallica</name>
    <name type="common">Bulbous honey fungus</name>
    <name type="synonym">Armillaria bulbosa</name>
    <dbReference type="NCBI Taxonomy" id="47427"/>
    <lineage>
        <taxon>Eukaryota</taxon>
        <taxon>Fungi</taxon>
        <taxon>Dikarya</taxon>
        <taxon>Basidiomycota</taxon>
        <taxon>Agaricomycotina</taxon>
        <taxon>Agaricomycetes</taxon>
        <taxon>Agaricomycetidae</taxon>
        <taxon>Agaricales</taxon>
        <taxon>Marasmiineae</taxon>
        <taxon>Physalacriaceae</taxon>
        <taxon>Armillaria</taxon>
    </lineage>
</organism>
<protein>
    <recommendedName>
        <fullName evidence="3">HTH CENPB-type domain-containing protein</fullName>
    </recommendedName>
</protein>
<accession>A0A2H3DNN3</accession>
<dbReference type="EMBL" id="KZ293664">
    <property type="protein sequence ID" value="PBK90687.1"/>
    <property type="molecule type" value="Genomic_DNA"/>
</dbReference>
<evidence type="ECO:0000313" key="1">
    <source>
        <dbReference type="EMBL" id="PBK90687.1"/>
    </source>
</evidence>
<dbReference type="STRING" id="47427.A0A2H3DNN3"/>